<sequence length="154" mass="17584">RNILQLRPNIAAHQLSHRSKRHACSSQQKILANKSKRQSIRSRLQRCSRNLLQLRPNIAPHQPSHRSKRHACTNQQKISANKSKRQSIWSRLQRCSRSGVEEARVQQPAEELSKQEQEAVHTESVAEVQQESPAASPQHSTTPTITQVEEARVQ</sequence>
<feature type="non-terminal residue" evidence="2">
    <location>
        <position position="1"/>
    </location>
</feature>
<feature type="non-terminal residue" evidence="2">
    <location>
        <position position="154"/>
    </location>
</feature>
<comment type="caution">
    <text evidence="2">The sequence shown here is derived from an EMBL/GenBank/DDBJ whole genome shotgun (WGS) entry which is preliminary data.</text>
</comment>
<feature type="compositionally biased region" description="Basic and acidic residues" evidence="1">
    <location>
        <begin position="111"/>
        <end position="121"/>
    </location>
</feature>
<gene>
    <name evidence="2" type="ORF">SCF082_LOCUS32485</name>
</gene>
<organism evidence="2 3">
    <name type="scientific">Durusdinium trenchii</name>
    <dbReference type="NCBI Taxonomy" id="1381693"/>
    <lineage>
        <taxon>Eukaryota</taxon>
        <taxon>Sar</taxon>
        <taxon>Alveolata</taxon>
        <taxon>Dinophyceae</taxon>
        <taxon>Suessiales</taxon>
        <taxon>Symbiodiniaceae</taxon>
        <taxon>Durusdinium</taxon>
    </lineage>
</organism>
<keyword evidence="3" id="KW-1185">Reference proteome</keyword>
<accession>A0ABP0NEP3</accession>
<evidence type="ECO:0000256" key="1">
    <source>
        <dbReference type="SAM" id="MobiDB-lite"/>
    </source>
</evidence>
<feature type="compositionally biased region" description="Polar residues" evidence="1">
    <location>
        <begin position="72"/>
        <end position="96"/>
    </location>
</feature>
<name>A0ABP0NEP3_9DINO</name>
<feature type="compositionally biased region" description="Polar residues" evidence="1">
    <location>
        <begin position="127"/>
        <end position="147"/>
    </location>
</feature>
<dbReference type="Proteomes" id="UP001642464">
    <property type="component" value="Unassembled WGS sequence"/>
</dbReference>
<evidence type="ECO:0000313" key="3">
    <source>
        <dbReference type="Proteomes" id="UP001642464"/>
    </source>
</evidence>
<protein>
    <submittedName>
        <fullName evidence="2">Uncharacterized protein</fullName>
    </submittedName>
</protein>
<evidence type="ECO:0000313" key="2">
    <source>
        <dbReference type="EMBL" id="CAK9062260.1"/>
    </source>
</evidence>
<feature type="region of interest" description="Disordered" evidence="1">
    <location>
        <begin position="14"/>
        <end position="40"/>
    </location>
</feature>
<reference evidence="2 3" key="1">
    <citation type="submission" date="2024-02" db="EMBL/GenBank/DDBJ databases">
        <authorList>
            <person name="Chen Y."/>
            <person name="Shah S."/>
            <person name="Dougan E. K."/>
            <person name="Thang M."/>
            <person name="Chan C."/>
        </authorList>
    </citation>
    <scope>NUCLEOTIDE SEQUENCE [LARGE SCALE GENOMIC DNA]</scope>
</reference>
<dbReference type="EMBL" id="CAXAMM010028136">
    <property type="protein sequence ID" value="CAK9062260.1"/>
    <property type="molecule type" value="Genomic_DNA"/>
</dbReference>
<feature type="region of interest" description="Disordered" evidence="1">
    <location>
        <begin position="55"/>
        <end position="154"/>
    </location>
</feature>
<proteinExistence type="predicted"/>